<evidence type="ECO:0000259" key="1">
    <source>
        <dbReference type="SMART" id="SM00198"/>
    </source>
</evidence>
<gene>
    <name evidence="2" type="ORF">D9543_04870</name>
</gene>
<protein>
    <submittedName>
        <fullName evidence="2">CAP domain-containing protein</fullName>
    </submittedName>
</protein>
<dbReference type="SMART" id="SM00198">
    <property type="entry name" value="SCP"/>
    <property type="match status" value="1"/>
</dbReference>
<feature type="domain" description="SCP" evidence="1">
    <location>
        <begin position="59"/>
        <end position="177"/>
    </location>
</feature>
<comment type="caution">
    <text evidence="2">The sequence shown here is derived from an EMBL/GenBank/DDBJ whole genome shotgun (WGS) entry which is preliminary data.</text>
</comment>
<dbReference type="Gene3D" id="3.40.33.10">
    <property type="entry name" value="CAP"/>
    <property type="match status" value="1"/>
</dbReference>
<dbReference type="RefSeq" id="WP_121927671.1">
    <property type="nucleotide sequence ID" value="NZ_REGC01000004.1"/>
</dbReference>
<organism evidence="2 3">
    <name type="scientific">Corynebacterium macginleyi</name>
    <dbReference type="NCBI Taxonomy" id="38290"/>
    <lineage>
        <taxon>Bacteria</taxon>
        <taxon>Bacillati</taxon>
        <taxon>Actinomycetota</taxon>
        <taxon>Actinomycetes</taxon>
        <taxon>Mycobacteriales</taxon>
        <taxon>Corynebacteriaceae</taxon>
        <taxon>Corynebacterium</taxon>
    </lineage>
</organism>
<dbReference type="Pfam" id="PF00188">
    <property type="entry name" value="CAP"/>
    <property type="match status" value="1"/>
</dbReference>
<dbReference type="PANTHER" id="PTHR31157:SF1">
    <property type="entry name" value="SCP DOMAIN-CONTAINING PROTEIN"/>
    <property type="match status" value="1"/>
</dbReference>
<accession>A0A3M0GCQ4</accession>
<evidence type="ECO:0000313" key="2">
    <source>
        <dbReference type="EMBL" id="RMB62645.1"/>
    </source>
</evidence>
<evidence type="ECO:0000313" key="3">
    <source>
        <dbReference type="Proteomes" id="UP000270649"/>
    </source>
</evidence>
<dbReference type="PANTHER" id="PTHR31157">
    <property type="entry name" value="SCP DOMAIN-CONTAINING PROTEIN"/>
    <property type="match status" value="1"/>
</dbReference>
<dbReference type="AlphaFoldDB" id="A0A3M0GCQ4"/>
<dbReference type="CDD" id="cd05379">
    <property type="entry name" value="CAP_bacterial"/>
    <property type="match status" value="1"/>
</dbReference>
<sequence length="178" mass="18843">MSNEMLPESVEKFVAPTVVGVAGAAVVGGGVEAVTPPAKAEEYIGATEQEVTQVKPDVVRAQSVLAAVNEARAGQGLNPVTENPDLNAIAQEWAEYLVEIGDLQHRPNHWESYPDGVPGGGENLLQAWADFSAAKLVDMWMNSPNHRKKLLDPDAKTVGTGIAVGADGELFAVQNFGR</sequence>
<proteinExistence type="predicted"/>
<reference evidence="2 3" key="1">
    <citation type="submission" date="2018-10" db="EMBL/GenBank/DDBJ databases">
        <title>Corynebacterium macginleyi genome sequencing and assembly of the type strain and two clinical samples.</title>
        <authorList>
            <person name="Bernier A.-M."/>
            <person name="Bernard K."/>
        </authorList>
    </citation>
    <scope>NUCLEOTIDE SEQUENCE [LARGE SCALE GENOMIC DNA]</scope>
    <source>
        <strain evidence="2 3">NML 120205</strain>
    </source>
</reference>
<dbReference type="Proteomes" id="UP000270649">
    <property type="component" value="Unassembled WGS sequence"/>
</dbReference>
<dbReference type="InterPro" id="IPR035940">
    <property type="entry name" value="CAP_sf"/>
</dbReference>
<name>A0A3M0GCQ4_9CORY</name>
<dbReference type="EMBL" id="REGC01000004">
    <property type="protein sequence ID" value="RMB62645.1"/>
    <property type="molecule type" value="Genomic_DNA"/>
</dbReference>
<dbReference type="InterPro" id="IPR014044">
    <property type="entry name" value="CAP_dom"/>
</dbReference>
<dbReference type="SUPFAM" id="SSF55797">
    <property type="entry name" value="PR-1-like"/>
    <property type="match status" value="1"/>
</dbReference>